<accession>A0A9D4UPF4</accession>
<dbReference type="EMBL" id="JABFUD020000013">
    <property type="protein sequence ID" value="KAI5071402.1"/>
    <property type="molecule type" value="Genomic_DNA"/>
</dbReference>
<gene>
    <name evidence="2" type="ORF">GOP47_0013653</name>
</gene>
<feature type="domain" description="PPIase cyclophilin-type" evidence="1">
    <location>
        <begin position="172"/>
        <end position="373"/>
    </location>
</feature>
<sequence>MGAITLKLGLPLAPALPNQNSHHRQRHGQCFFVSAHSCRNEQPNDSCGDDVGRKSSPFSRRRDFLFTLAAGTLSGVLRWNLLGLGLGLGLGLESPSLAEDSSSAADYTITDKVYLEITKCPSISITSRQNGADSQGVVPVAPTYMYTSSSLSSTLTSMASSSSAQATPSTSPASICNDGELLGRIVIGLYGKQVPETVANFKAMCTGKAGSSYKGSLIHRILAGQYIIAGKQGFSREKGEVLPPPKLDRNMESINPDAFKIPHRRPGTVSLCLSENDDEDQFKLDPDYRNVEFLITTGPGPAPQLDNKNIVFGTVLEGLDVVLISASVPTYKPSERIRQFNEFASFLGDERASNARSIWNRPLKALYISDCGELSK</sequence>
<dbReference type="PANTHER" id="PTHR47875">
    <property type="entry name" value="PEPTIDYL-PROLYL CIS-TRANS ISOMERASE CYP28, CHLOROPLASTIC"/>
    <property type="match status" value="1"/>
</dbReference>
<protein>
    <recommendedName>
        <fullName evidence="1">PPIase cyclophilin-type domain-containing protein</fullName>
    </recommendedName>
</protein>
<proteinExistence type="predicted"/>
<dbReference type="Proteomes" id="UP000886520">
    <property type="component" value="Chromosome 13"/>
</dbReference>
<name>A0A9D4UPF4_ADICA</name>
<dbReference type="InterPro" id="IPR002130">
    <property type="entry name" value="Cyclophilin-type_PPIase_dom"/>
</dbReference>
<organism evidence="2 3">
    <name type="scientific">Adiantum capillus-veneris</name>
    <name type="common">Maidenhair fern</name>
    <dbReference type="NCBI Taxonomy" id="13818"/>
    <lineage>
        <taxon>Eukaryota</taxon>
        <taxon>Viridiplantae</taxon>
        <taxon>Streptophyta</taxon>
        <taxon>Embryophyta</taxon>
        <taxon>Tracheophyta</taxon>
        <taxon>Polypodiopsida</taxon>
        <taxon>Polypodiidae</taxon>
        <taxon>Polypodiales</taxon>
        <taxon>Pteridineae</taxon>
        <taxon>Pteridaceae</taxon>
        <taxon>Vittarioideae</taxon>
        <taxon>Adiantum</taxon>
    </lineage>
</organism>
<dbReference type="Gene3D" id="2.40.100.10">
    <property type="entry name" value="Cyclophilin-like"/>
    <property type="match status" value="1"/>
</dbReference>
<reference evidence="2" key="1">
    <citation type="submission" date="2021-01" db="EMBL/GenBank/DDBJ databases">
        <title>Adiantum capillus-veneris genome.</title>
        <authorList>
            <person name="Fang Y."/>
            <person name="Liao Q."/>
        </authorList>
    </citation>
    <scope>NUCLEOTIDE SEQUENCE</scope>
    <source>
        <strain evidence="2">H3</strain>
        <tissue evidence="2">Leaf</tissue>
    </source>
</reference>
<dbReference type="GO" id="GO:0009507">
    <property type="term" value="C:chloroplast"/>
    <property type="evidence" value="ECO:0007669"/>
    <property type="project" value="TreeGrafter"/>
</dbReference>
<dbReference type="SUPFAM" id="SSF50891">
    <property type="entry name" value="Cyclophilin-like"/>
    <property type="match status" value="1"/>
</dbReference>
<dbReference type="PRINTS" id="PR00153">
    <property type="entry name" value="CSAPPISMRASE"/>
</dbReference>
<comment type="caution">
    <text evidence="2">The sequence shown here is derived from an EMBL/GenBank/DDBJ whole genome shotgun (WGS) entry which is preliminary data.</text>
</comment>
<dbReference type="InterPro" id="IPR029000">
    <property type="entry name" value="Cyclophilin-like_dom_sf"/>
</dbReference>
<keyword evidence="3" id="KW-1185">Reference proteome</keyword>
<dbReference type="PROSITE" id="PS50072">
    <property type="entry name" value="CSA_PPIASE_2"/>
    <property type="match status" value="1"/>
</dbReference>
<dbReference type="PANTHER" id="PTHR47875:SF1">
    <property type="entry name" value="PEPTIDYL-PROLYL CIS-TRANS ISOMERASE CYP28, CHLOROPLASTIC"/>
    <property type="match status" value="1"/>
</dbReference>
<dbReference type="InterPro" id="IPR044178">
    <property type="entry name" value="CYP28-like"/>
</dbReference>
<dbReference type="AlphaFoldDB" id="A0A9D4UPF4"/>
<evidence type="ECO:0000259" key="1">
    <source>
        <dbReference type="PROSITE" id="PS50072"/>
    </source>
</evidence>
<dbReference type="Pfam" id="PF00160">
    <property type="entry name" value="Pro_isomerase"/>
    <property type="match status" value="1"/>
</dbReference>
<evidence type="ECO:0000313" key="3">
    <source>
        <dbReference type="Proteomes" id="UP000886520"/>
    </source>
</evidence>
<dbReference type="OrthoDB" id="193499at2759"/>
<dbReference type="FunFam" id="2.40.100.10:FF:000037">
    <property type="entry name" value="Peptidyl-prolyl cis-trans isomerase"/>
    <property type="match status" value="1"/>
</dbReference>
<dbReference type="GO" id="GO:0003755">
    <property type="term" value="F:peptidyl-prolyl cis-trans isomerase activity"/>
    <property type="evidence" value="ECO:0007669"/>
    <property type="project" value="InterPro"/>
</dbReference>
<evidence type="ECO:0000313" key="2">
    <source>
        <dbReference type="EMBL" id="KAI5071402.1"/>
    </source>
</evidence>